<dbReference type="Proteomes" id="UP000067689">
    <property type="component" value="Chromosome"/>
</dbReference>
<keyword evidence="4" id="KW-1185">Reference proteome</keyword>
<proteinExistence type="predicted"/>
<evidence type="ECO:0000259" key="2">
    <source>
        <dbReference type="Pfam" id="PF20469"/>
    </source>
</evidence>
<accession>A0A0U4BCG5</accession>
<gene>
    <name evidence="3" type="ORF">AERYTH_13060</name>
</gene>
<dbReference type="InterPro" id="IPR027417">
    <property type="entry name" value="P-loop_NTPase"/>
</dbReference>
<dbReference type="OrthoDB" id="104167at2"/>
<dbReference type="SUPFAM" id="SSF52540">
    <property type="entry name" value="P-loop containing nucleoside triphosphate hydrolases"/>
    <property type="match status" value="1"/>
</dbReference>
<evidence type="ECO:0000259" key="1">
    <source>
        <dbReference type="Pfam" id="PF13175"/>
    </source>
</evidence>
<dbReference type="PANTHER" id="PTHR43581">
    <property type="entry name" value="ATP/GTP PHOSPHATASE"/>
    <property type="match status" value="1"/>
</dbReference>
<dbReference type="Pfam" id="PF20469">
    <property type="entry name" value="OLD-like_TOPRIM"/>
    <property type="match status" value="1"/>
</dbReference>
<dbReference type="KEGG" id="aer:AERYTH_13060"/>
<feature type="domain" description="OLD protein-like TOPRIM" evidence="2">
    <location>
        <begin position="447"/>
        <end position="513"/>
    </location>
</feature>
<dbReference type="EMBL" id="CP011502">
    <property type="protein sequence ID" value="ALX05561.1"/>
    <property type="molecule type" value="Genomic_DNA"/>
</dbReference>
<dbReference type="InterPro" id="IPR041685">
    <property type="entry name" value="AAA_GajA/Old/RecF-like"/>
</dbReference>
<name>A0A0U4BCG5_9ACTN</name>
<feature type="domain" description="Endonuclease GajA/Old nuclease/RecF-like AAA" evidence="1">
    <location>
        <begin position="1"/>
        <end position="383"/>
    </location>
</feature>
<dbReference type="PANTHER" id="PTHR43581:SF4">
    <property type="entry name" value="ATP_GTP PHOSPHATASE"/>
    <property type="match status" value="1"/>
</dbReference>
<evidence type="ECO:0000313" key="4">
    <source>
        <dbReference type="Proteomes" id="UP000067689"/>
    </source>
</evidence>
<dbReference type="PATRIC" id="fig|2041.4.peg.2725"/>
<organism evidence="3 4">
    <name type="scientific">Aeromicrobium erythreum</name>
    <dbReference type="NCBI Taxonomy" id="2041"/>
    <lineage>
        <taxon>Bacteria</taxon>
        <taxon>Bacillati</taxon>
        <taxon>Actinomycetota</taxon>
        <taxon>Actinomycetes</taxon>
        <taxon>Propionibacteriales</taxon>
        <taxon>Nocardioidaceae</taxon>
        <taxon>Aeromicrobium</taxon>
    </lineage>
</organism>
<evidence type="ECO:0000313" key="3">
    <source>
        <dbReference type="EMBL" id="ALX05561.1"/>
    </source>
</evidence>
<sequence length="630" mass="69864">MRIESVTIKAFRCLEDVTVEFDDVTTLVGPNGAGKSTVLRALDWFFNGASAAAIGIEDWSHGREDQTLSVRVTFSDIQDADRAVLGRYAPEAAARFTAWKERRPDGVEKMSANLKAYPPFDRIRLIANKLQQRSAFNELAGGLGLERASNAQQVNDRMRVWESEHLDQLEDAAEELQTNFFGFNGASKMAGIFDFVLITADLRAADEVHDARGTILGRILERKLDRTVADEELEALAIETAAKQDEIYQRHFETDLEDISARLTNAVGQFSSGHEVRVERTAFDSPSVRARFSVAISEQDLVTTVDRQGHGFQRTLLISALKMLAEFGSDFTDKGVICLAIEEPELFQHPSQAMAFASVLRKLAEDPGQGVQVSYATHSPHFIKAGRFYQVRRLTRPVDPETRALRGTRVSATSVDDVVARLDGLVGRDMVERQLDSIATYRLPDALFANAVVLVEGATDRAVLQGVGDRVGEVPLSTDGVVIAEVGGKDSILIPLAVLQALEIPAYVMFDGDGDLEERMLKHGRSDDDRAIAVDRNRQTNERLLSYLGEDERQFSGDDLVRESCAVFGSTLEGVLQTWPEWLMEVERMQDEGVATKKNNVAYRFATATCGGEVPDILQEIIERVRRHTL</sequence>
<dbReference type="Gene3D" id="3.40.50.300">
    <property type="entry name" value="P-loop containing nucleotide triphosphate hydrolases"/>
    <property type="match status" value="1"/>
</dbReference>
<reference evidence="3 4" key="1">
    <citation type="journal article" date="1991" name="Int. J. Syst. Bacteriol.">
        <title>Description of the erythromycin-producing bacterium Arthrobacter sp. strain NRRL B-3381 as Aeromicrobium erythreum gen. nov., sp. nov.</title>
        <authorList>
            <person name="Miller E.S."/>
            <person name="Woese C.R."/>
            <person name="Brenner S."/>
        </authorList>
    </citation>
    <scope>NUCLEOTIDE SEQUENCE [LARGE SCALE GENOMIC DNA]</scope>
    <source>
        <strain evidence="3 4">AR18</strain>
    </source>
</reference>
<dbReference type="InterPro" id="IPR034139">
    <property type="entry name" value="TOPRIM_OLD"/>
</dbReference>
<protein>
    <submittedName>
        <fullName evidence="3">Uncharacterized protein</fullName>
    </submittedName>
</protein>
<dbReference type="CDD" id="cd01026">
    <property type="entry name" value="TOPRIM_OLD"/>
    <property type="match status" value="1"/>
</dbReference>
<dbReference type="RefSeq" id="WP_067859512.1">
    <property type="nucleotide sequence ID" value="NZ_CP011502.1"/>
</dbReference>
<dbReference type="Pfam" id="PF13175">
    <property type="entry name" value="AAA_15"/>
    <property type="match status" value="1"/>
</dbReference>
<dbReference type="AlphaFoldDB" id="A0A0U4BCG5"/>
<dbReference type="InterPro" id="IPR051396">
    <property type="entry name" value="Bact_Antivir_Def_Nuclease"/>
</dbReference>
<dbReference type="STRING" id="2041.AERYTH_13060"/>